<dbReference type="Pfam" id="PF03917">
    <property type="entry name" value="GSH_synth_ATP"/>
    <property type="match status" value="1"/>
</dbReference>
<dbReference type="FunFam" id="3.40.50.1760:FF:000001">
    <property type="entry name" value="Glutathione synthetase"/>
    <property type="match status" value="1"/>
</dbReference>
<dbReference type="InterPro" id="IPR014042">
    <property type="entry name" value="Glutathione_synthase_a-hlx"/>
</dbReference>
<evidence type="ECO:0000256" key="7">
    <source>
        <dbReference type="ARBA" id="ARBA00022741"/>
    </source>
</evidence>
<dbReference type="GO" id="GO:0043295">
    <property type="term" value="F:glutathione binding"/>
    <property type="evidence" value="ECO:0007669"/>
    <property type="project" value="UniProtKB-UniRule"/>
</dbReference>
<dbReference type="EC" id="6.3.2.3" evidence="10"/>
<evidence type="ECO:0000256" key="11">
    <source>
        <dbReference type="PIRSR" id="PIRSR001558-1"/>
    </source>
</evidence>
<evidence type="ECO:0000259" key="13">
    <source>
        <dbReference type="Pfam" id="PF03199"/>
    </source>
</evidence>
<dbReference type="EMBL" id="FN649760">
    <property type="protein sequence ID" value="CBN75075.1"/>
    <property type="molecule type" value="Genomic_DNA"/>
</dbReference>
<keyword evidence="4 10" id="KW-0436">Ligase</keyword>
<dbReference type="NCBIfam" id="TIGR01986">
    <property type="entry name" value="glut_syn_euk"/>
    <property type="match status" value="1"/>
</dbReference>
<keyword evidence="15" id="KW-1185">Reference proteome</keyword>
<evidence type="ECO:0000256" key="3">
    <source>
        <dbReference type="ARBA" id="ARBA00011738"/>
    </source>
</evidence>
<feature type="binding site" evidence="11">
    <location>
        <position position="488"/>
    </location>
    <ligand>
        <name>ATP</name>
        <dbReference type="ChEBI" id="CHEBI:30616"/>
    </ligand>
</feature>
<reference evidence="14 15" key="1">
    <citation type="journal article" date="2010" name="Nature">
        <title>The Ectocarpus genome and the independent evolution of multicellularity in brown algae.</title>
        <authorList>
            <person name="Cock J.M."/>
            <person name="Sterck L."/>
            <person name="Rouze P."/>
            <person name="Scornet D."/>
            <person name="Allen A.E."/>
            <person name="Amoutzias G."/>
            <person name="Anthouard V."/>
            <person name="Artiguenave F."/>
            <person name="Aury J.M."/>
            <person name="Badger J.H."/>
            <person name="Beszteri B."/>
            <person name="Billiau K."/>
            <person name="Bonnet E."/>
            <person name="Bothwell J.H."/>
            <person name="Bowler C."/>
            <person name="Boyen C."/>
            <person name="Brownlee C."/>
            <person name="Carrano C.J."/>
            <person name="Charrier B."/>
            <person name="Cho G.Y."/>
            <person name="Coelho S.M."/>
            <person name="Collen J."/>
            <person name="Corre E."/>
            <person name="Da Silva C."/>
            <person name="Delage L."/>
            <person name="Delaroque N."/>
            <person name="Dittami S.M."/>
            <person name="Doulbeau S."/>
            <person name="Elias M."/>
            <person name="Farnham G."/>
            <person name="Gachon C.M."/>
            <person name="Gschloessl B."/>
            <person name="Heesch S."/>
            <person name="Jabbari K."/>
            <person name="Jubin C."/>
            <person name="Kawai H."/>
            <person name="Kimura K."/>
            <person name="Kloareg B."/>
            <person name="Kupper F.C."/>
            <person name="Lang D."/>
            <person name="Le Bail A."/>
            <person name="Leblanc C."/>
            <person name="Lerouge P."/>
            <person name="Lohr M."/>
            <person name="Lopez P.J."/>
            <person name="Martens C."/>
            <person name="Maumus F."/>
            <person name="Michel G."/>
            <person name="Miranda-Saavedra D."/>
            <person name="Morales J."/>
            <person name="Moreau H."/>
            <person name="Motomura T."/>
            <person name="Nagasato C."/>
            <person name="Napoli C.A."/>
            <person name="Nelson D.R."/>
            <person name="Nyvall-Collen P."/>
            <person name="Peters A.F."/>
            <person name="Pommier C."/>
            <person name="Potin P."/>
            <person name="Poulain J."/>
            <person name="Quesneville H."/>
            <person name="Read B."/>
            <person name="Rensing S.A."/>
            <person name="Ritter A."/>
            <person name="Rousvoal S."/>
            <person name="Samanta M."/>
            <person name="Samson G."/>
            <person name="Schroeder D.C."/>
            <person name="Segurens B."/>
            <person name="Strittmatter M."/>
            <person name="Tonon T."/>
            <person name="Tregear J.W."/>
            <person name="Valentin K."/>
            <person name="von Dassow P."/>
            <person name="Yamagishi T."/>
            <person name="Van de Peer Y."/>
            <person name="Wincker P."/>
        </authorList>
    </citation>
    <scope>NUCLEOTIDE SEQUENCE [LARGE SCALE GENOMIC DNA]</scope>
    <source>
        <strain evidence="15">Ec32 / CCAP1310/4</strain>
    </source>
</reference>
<dbReference type="GO" id="GO:0000287">
    <property type="term" value="F:magnesium ion binding"/>
    <property type="evidence" value="ECO:0007669"/>
    <property type="project" value="UniProtKB-UniRule"/>
</dbReference>
<feature type="binding site" evidence="11">
    <location>
        <position position="337"/>
    </location>
    <ligand>
        <name>ATP</name>
        <dbReference type="ChEBI" id="CHEBI:30616"/>
    </ligand>
</feature>
<feature type="binding site" evidence="11">
    <location>
        <begin position="428"/>
        <end position="431"/>
    </location>
    <ligand>
        <name>ATP</name>
        <dbReference type="ChEBI" id="CHEBI:30616"/>
    </ligand>
</feature>
<dbReference type="PANTHER" id="PTHR11130:SF0">
    <property type="entry name" value="GLUTATHIONE SYNTHETASE"/>
    <property type="match status" value="1"/>
</dbReference>
<feature type="binding site" evidence="11">
    <location>
        <position position="482"/>
    </location>
    <ligand>
        <name>ATP</name>
        <dbReference type="ChEBI" id="CHEBI:30616"/>
    </ligand>
</feature>
<evidence type="ECO:0000256" key="10">
    <source>
        <dbReference type="PIRNR" id="PIRNR001558"/>
    </source>
</evidence>
<dbReference type="GO" id="GO:0005829">
    <property type="term" value="C:cytosol"/>
    <property type="evidence" value="ECO:0007669"/>
    <property type="project" value="TreeGrafter"/>
</dbReference>
<organism evidence="14 15">
    <name type="scientific">Ectocarpus siliculosus</name>
    <name type="common">Brown alga</name>
    <name type="synonym">Conferva siliculosa</name>
    <dbReference type="NCBI Taxonomy" id="2880"/>
    <lineage>
        <taxon>Eukaryota</taxon>
        <taxon>Sar</taxon>
        <taxon>Stramenopiles</taxon>
        <taxon>Ochrophyta</taxon>
        <taxon>PX clade</taxon>
        <taxon>Phaeophyceae</taxon>
        <taxon>Ectocarpales</taxon>
        <taxon>Ectocarpaceae</taxon>
        <taxon>Ectocarpus</taxon>
    </lineage>
</organism>
<dbReference type="InterPro" id="IPR014049">
    <property type="entry name" value="Glutathione_synthase_N_euk"/>
</dbReference>
<dbReference type="PIRSF" id="PIRSF001558">
    <property type="entry name" value="GSHase"/>
    <property type="match status" value="1"/>
</dbReference>
<feature type="binding site" evidence="11">
    <location>
        <begin position="393"/>
        <end position="402"/>
    </location>
    <ligand>
        <name>ATP</name>
        <dbReference type="ChEBI" id="CHEBI:30616"/>
    </ligand>
</feature>
<keyword evidence="9 10" id="KW-0460">Magnesium</keyword>
<evidence type="ECO:0000256" key="12">
    <source>
        <dbReference type="PIRSR" id="PIRSR001558-2"/>
    </source>
</evidence>
<dbReference type="InterPro" id="IPR037013">
    <property type="entry name" value="GSH-S_sub-bd_sf"/>
</dbReference>
<comment type="subunit">
    <text evidence="3">Homodimer.</text>
</comment>
<dbReference type="InterPro" id="IPR014709">
    <property type="entry name" value="Glutathione_synthase_C_euk"/>
</dbReference>
<evidence type="ECO:0000256" key="8">
    <source>
        <dbReference type="ARBA" id="ARBA00022840"/>
    </source>
</evidence>
<evidence type="ECO:0000256" key="1">
    <source>
        <dbReference type="ARBA" id="ARBA00004965"/>
    </source>
</evidence>
<feature type="binding site" evidence="11">
    <location>
        <position position="454"/>
    </location>
    <ligand>
        <name>ATP</name>
        <dbReference type="ChEBI" id="CHEBI:30616"/>
    </ligand>
</feature>
<dbReference type="Gene3D" id="1.10.1080.10">
    <property type="entry name" value="Glutathione Synthetase, Chain A, domain 3"/>
    <property type="match status" value="1"/>
</dbReference>
<keyword evidence="7 10" id="KW-0547">Nucleotide-binding</keyword>
<name>D8LRH4_ECTSI</name>
<dbReference type="AlphaFoldDB" id="D8LRH4"/>
<evidence type="ECO:0000256" key="2">
    <source>
        <dbReference type="ARBA" id="ARBA00010385"/>
    </source>
</evidence>
<dbReference type="GO" id="GO:0005524">
    <property type="term" value="F:ATP binding"/>
    <property type="evidence" value="ECO:0007669"/>
    <property type="project" value="UniProtKB-UniRule"/>
</dbReference>
<keyword evidence="5 10" id="KW-0317">Glutathione biosynthesis</keyword>
<dbReference type="Gene3D" id="3.30.470.20">
    <property type="entry name" value="ATP-grasp fold, B domain"/>
    <property type="match status" value="1"/>
</dbReference>
<accession>D8LRH4</accession>
<dbReference type="Gene3D" id="3.30.1490.80">
    <property type="match status" value="1"/>
</dbReference>
<dbReference type="eggNOG" id="KOG0021">
    <property type="taxonomic scope" value="Eukaryota"/>
</dbReference>
<evidence type="ECO:0000256" key="5">
    <source>
        <dbReference type="ARBA" id="ARBA00022684"/>
    </source>
</evidence>
<keyword evidence="6 10" id="KW-0479">Metal-binding</keyword>
<dbReference type="Gene3D" id="3.30.1490.50">
    <property type="match status" value="1"/>
</dbReference>
<feature type="binding site" evidence="11">
    <location>
        <position position="480"/>
    </location>
    <ligand>
        <name>substrate</name>
    </ligand>
</feature>
<gene>
    <name evidence="14" type="primary">GSS</name>
    <name evidence="14" type="ORF">Esi_0066_0082</name>
</gene>
<comment type="similarity">
    <text evidence="2 10">Belongs to the eukaryotic GSH synthase family.</text>
</comment>
<evidence type="ECO:0000256" key="4">
    <source>
        <dbReference type="ARBA" id="ARBA00022598"/>
    </source>
</evidence>
<dbReference type="Proteomes" id="UP000002630">
    <property type="component" value="Unassembled WGS sequence"/>
</dbReference>
<evidence type="ECO:0000313" key="14">
    <source>
        <dbReference type="EMBL" id="CBN75075.1"/>
    </source>
</evidence>
<feature type="binding site" evidence="12">
    <location>
        <position position="397"/>
    </location>
    <ligand>
        <name>Mg(2+)</name>
        <dbReference type="ChEBI" id="CHEBI:18420"/>
    </ligand>
</feature>
<evidence type="ECO:0000256" key="6">
    <source>
        <dbReference type="ARBA" id="ARBA00022723"/>
    </source>
</evidence>
<sequence length="510" mass="54188">MMASPSGGEDGVPRALLEHAVAWSATNGLGMVVNDDKGLFTSTHLPFSLLPYALPADSYEQTKVLAPLFNTLVDRISRDGPWLKEVLKDVLAGDDFTSELVRIHETIEAEGGPRQPVCLAINRSDYMLHVPEDGVTAPHLLQVELNTIASSFGCMSALTARLHRHLLSRFGDEPSSAGKAIRDHAASVGIDTTTTTAAGDGGLGELIPQNPTLTALPKALAEAHKCYGKPDAVVLFVVQPGETNAVDQRLLEMNLWDHHGVRVVRMSLAEIEASGVLGEDGTLTVDGGAVEIAVVYFRAGYAPNDYFGRAEWDARLKLERSTAIKSPSIGYHLAGTKKVQQVLAQEGQVERFLGASESAAVRRCFAGLYSVGPDGDAAATADAVAHPDRYVLKPQREGGGNNLYGPELKSKLDAGGATDDELRSFVLMQRIFPKTQPAVMVNRGKCVSGDSISELGVYGTYLGGGEGKELLNEYAGYLVRTKMEGTDEGGVATGYAVLSSPIVGGRGKAS</sequence>
<dbReference type="InterPro" id="IPR004887">
    <property type="entry name" value="GSH_synth_subst-bd"/>
</dbReference>
<protein>
    <recommendedName>
        <fullName evidence="10">Glutathione synthetase</fullName>
        <shortName evidence="10">GSH-S</shortName>
        <ecNumber evidence="10">6.3.2.3</ecNumber>
    </recommendedName>
</protein>
<feature type="binding site" evidence="11">
    <location>
        <position position="404"/>
    </location>
    <ligand>
        <name>ATP</name>
        <dbReference type="ChEBI" id="CHEBI:30616"/>
    </ligand>
</feature>
<dbReference type="UniPathway" id="UPA00142">
    <property type="reaction ID" value="UER00210"/>
</dbReference>
<proteinExistence type="inferred from homology"/>
<dbReference type="Pfam" id="PF03199">
    <property type="entry name" value="GSH_synthase"/>
    <property type="match status" value="1"/>
</dbReference>
<dbReference type="STRING" id="2880.D8LRH4"/>
<dbReference type="SUPFAM" id="SSF56059">
    <property type="entry name" value="Glutathione synthetase ATP-binding domain-like"/>
    <property type="match status" value="1"/>
</dbReference>
<evidence type="ECO:0000313" key="15">
    <source>
        <dbReference type="Proteomes" id="UP000002630"/>
    </source>
</evidence>
<dbReference type="Gene3D" id="3.40.50.1760">
    <property type="entry name" value="Glutathione synthase, substrate-binding domain superfamily, eukaryotic"/>
    <property type="match status" value="1"/>
</dbReference>
<comment type="catalytic activity">
    <reaction evidence="10">
        <text>gamma-L-glutamyl-L-cysteine + glycine + ATP = glutathione + ADP + phosphate + H(+)</text>
        <dbReference type="Rhea" id="RHEA:13557"/>
        <dbReference type="ChEBI" id="CHEBI:15378"/>
        <dbReference type="ChEBI" id="CHEBI:30616"/>
        <dbReference type="ChEBI" id="CHEBI:43474"/>
        <dbReference type="ChEBI" id="CHEBI:57305"/>
        <dbReference type="ChEBI" id="CHEBI:57925"/>
        <dbReference type="ChEBI" id="CHEBI:58173"/>
        <dbReference type="ChEBI" id="CHEBI:456216"/>
        <dbReference type="EC" id="6.3.2.3"/>
    </reaction>
</comment>
<comment type="cofactor">
    <cofactor evidence="10 12">
        <name>Mg(2+)</name>
        <dbReference type="ChEBI" id="CHEBI:18420"/>
    </cofactor>
    <text evidence="10 12">Binds 1 Mg(2+) ion per subunit.</text>
</comment>
<dbReference type="FunCoup" id="D8LRH4">
    <property type="interactions" value="364"/>
</dbReference>
<feature type="domain" description="Glutathione synthase substrate-binding" evidence="13">
    <location>
        <begin position="232"/>
        <end position="334"/>
    </location>
</feature>
<keyword evidence="8 10" id="KW-0067">ATP-binding</keyword>
<dbReference type="InterPro" id="IPR016185">
    <property type="entry name" value="PreATP-grasp_dom_sf"/>
</dbReference>
<dbReference type="PANTHER" id="PTHR11130">
    <property type="entry name" value="GLUTATHIONE SYNTHETASE"/>
    <property type="match status" value="1"/>
</dbReference>
<evidence type="ECO:0000256" key="9">
    <source>
        <dbReference type="ARBA" id="ARBA00022842"/>
    </source>
</evidence>
<feature type="binding site" evidence="11">
    <location>
        <position position="248"/>
    </location>
    <ligand>
        <name>substrate</name>
    </ligand>
</feature>
<dbReference type="GO" id="GO:0004363">
    <property type="term" value="F:glutathione synthase activity"/>
    <property type="evidence" value="ECO:0007669"/>
    <property type="project" value="UniProtKB-UniRule"/>
</dbReference>
<dbReference type="InterPro" id="IPR005615">
    <property type="entry name" value="Glutathione_synthase"/>
</dbReference>
<dbReference type="OrthoDB" id="2020073at2759"/>
<dbReference type="SUPFAM" id="SSF52440">
    <property type="entry name" value="PreATP-grasp domain"/>
    <property type="match status" value="1"/>
</dbReference>
<comment type="pathway">
    <text evidence="1 10">Sulfur metabolism; glutathione biosynthesis; glutathione from L-cysteine and L-glutamate: step 2/2.</text>
</comment>
<dbReference type="InParanoid" id="D8LRH4"/>